<dbReference type="Proteomes" id="UP000596742">
    <property type="component" value="Unassembled WGS sequence"/>
</dbReference>
<dbReference type="OrthoDB" id="1738954at2759"/>
<evidence type="ECO:0000313" key="4">
    <source>
        <dbReference type="Proteomes" id="UP000596742"/>
    </source>
</evidence>
<proteinExistence type="predicted"/>
<dbReference type="SUPFAM" id="SSF89837">
    <property type="entry name" value="Doublecortin (DC)"/>
    <property type="match status" value="1"/>
</dbReference>
<dbReference type="AlphaFoldDB" id="A0A8B6D3R9"/>
<dbReference type="InterPro" id="IPR036572">
    <property type="entry name" value="Doublecortin_dom_sf"/>
</dbReference>
<dbReference type="GO" id="GO:0005815">
    <property type="term" value="C:microtubule organizing center"/>
    <property type="evidence" value="ECO:0007669"/>
    <property type="project" value="TreeGrafter"/>
</dbReference>
<dbReference type="GO" id="GO:0035556">
    <property type="term" value="P:intracellular signal transduction"/>
    <property type="evidence" value="ECO:0007669"/>
    <property type="project" value="InterPro"/>
</dbReference>
<dbReference type="GO" id="GO:0005874">
    <property type="term" value="C:microtubule"/>
    <property type="evidence" value="ECO:0007669"/>
    <property type="project" value="TreeGrafter"/>
</dbReference>
<evidence type="ECO:0000313" key="3">
    <source>
        <dbReference type="EMBL" id="VDI13054.1"/>
    </source>
</evidence>
<comment type="caution">
    <text evidence="3">The sequence shown here is derived from an EMBL/GenBank/DDBJ whole genome shotgun (WGS) entry which is preliminary data.</text>
</comment>
<dbReference type="PANTHER" id="PTHR23004">
    <property type="entry name" value="DOUBLECORTIN DOMAIN CONTAINING 2"/>
    <property type="match status" value="1"/>
</dbReference>
<sequence length="139" mass="15677">MSHLSPLPPIETRALQVAKKCKIFRNGDPHYFGKTVTLDSRRIRSFDAFLNGLTNDLKLRNGAVRKLVTPTHGHRIRDLADIEDGKLYVAAGAETFDKSVVYTQIEAPSPRRRNRHSTRSDERGTNISVTSPWETLGHL</sequence>
<protein>
    <recommendedName>
        <fullName evidence="2">Doublecortin domain-containing protein</fullName>
    </recommendedName>
</protein>
<keyword evidence="4" id="KW-1185">Reference proteome</keyword>
<feature type="region of interest" description="Disordered" evidence="1">
    <location>
        <begin position="107"/>
        <end position="139"/>
    </location>
</feature>
<dbReference type="PANTHER" id="PTHR23004:SF11">
    <property type="entry name" value="PROTEIN RPI-1"/>
    <property type="match status" value="1"/>
</dbReference>
<dbReference type="PROSITE" id="PS50309">
    <property type="entry name" value="DC"/>
    <property type="match status" value="1"/>
</dbReference>
<evidence type="ECO:0000256" key="1">
    <source>
        <dbReference type="SAM" id="MobiDB-lite"/>
    </source>
</evidence>
<name>A0A8B6D3R9_MYTGA</name>
<dbReference type="InterPro" id="IPR003533">
    <property type="entry name" value="Doublecortin_dom"/>
</dbReference>
<gene>
    <name evidence="3" type="ORF">MGAL_10B013355</name>
</gene>
<accession>A0A8B6D3R9</accession>
<dbReference type="EMBL" id="UYJE01002710">
    <property type="protein sequence ID" value="VDI13054.1"/>
    <property type="molecule type" value="Genomic_DNA"/>
</dbReference>
<evidence type="ECO:0000259" key="2">
    <source>
        <dbReference type="PROSITE" id="PS50309"/>
    </source>
</evidence>
<feature type="domain" description="Doublecortin" evidence="2">
    <location>
        <begin position="19"/>
        <end position="96"/>
    </location>
</feature>
<organism evidence="3 4">
    <name type="scientific">Mytilus galloprovincialis</name>
    <name type="common">Mediterranean mussel</name>
    <dbReference type="NCBI Taxonomy" id="29158"/>
    <lineage>
        <taxon>Eukaryota</taxon>
        <taxon>Metazoa</taxon>
        <taxon>Spiralia</taxon>
        <taxon>Lophotrochozoa</taxon>
        <taxon>Mollusca</taxon>
        <taxon>Bivalvia</taxon>
        <taxon>Autobranchia</taxon>
        <taxon>Pteriomorphia</taxon>
        <taxon>Mytilida</taxon>
        <taxon>Mytiloidea</taxon>
        <taxon>Mytilidae</taxon>
        <taxon>Mytilinae</taxon>
        <taxon>Mytilus</taxon>
    </lineage>
</organism>
<dbReference type="Gene3D" id="3.10.20.230">
    <property type="entry name" value="Doublecortin domain"/>
    <property type="match status" value="1"/>
</dbReference>
<dbReference type="Pfam" id="PF03607">
    <property type="entry name" value="DCX"/>
    <property type="match status" value="1"/>
</dbReference>
<reference evidence="3" key="1">
    <citation type="submission" date="2018-11" db="EMBL/GenBank/DDBJ databases">
        <authorList>
            <person name="Alioto T."/>
            <person name="Alioto T."/>
        </authorList>
    </citation>
    <scope>NUCLEOTIDE SEQUENCE</scope>
</reference>
<dbReference type="SMART" id="SM00537">
    <property type="entry name" value="DCX"/>
    <property type="match status" value="1"/>
</dbReference>